<dbReference type="EMBL" id="CP108188">
    <property type="protein sequence ID" value="WTR75458.1"/>
    <property type="molecule type" value="Genomic_DNA"/>
</dbReference>
<protein>
    <submittedName>
        <fullName evidence="2">Tachylectin-related carbohydrate-binding protein</fullName>
    </submittedName>
</protein>
<dbReference type="Gene3D" id="2.115.10.10">
    <property type="entry name" value="Tachylectin 2"/>
    <property type="match status" value="1"/>
</dbReference>
<proteinExistence type="predicted"/>
<feature type="signal peptide" evidence="1">
    <location>
        <begin position="1"/>
        <end position="26"/>
    </location>
</feature>
<gene>
    <name evidence="2" type="ORF">OG814_18200</name>
</gene>
<feature type="chain" id="PRO_5046449225" evidence="1">
    <location>
        <begin position="27"/>
        <end position="442"/>
    </location>
</feature>
<dbReference type="Proteomes" id="UP001622594">
    <property type="component" value="Chromosome"/>
</dbReference>
<keyword evidence="1" id="KW-0732">Signal</keyword>
<sequence length="442" mass="46557">MRTAVVAAALVAALAPVTFGGPAAFAASPAVTAAGTAAEVGTVVQEGGRLTVPAGEEGPVTLRFTATLPAGVKGPVTASFELDTWLTEGEAGSSPVSQDVIRSGCAVNGVSYGECAWHMPYYPPVLNDPPTRPSLDLPAVPAAETLTYTVTLDADRTATVLGRLRALVELRDSAGATVAQGALGLDFVAGTPSAERRGAVHARDKDGVLWRYEATGDVSRPFAPRKRVGGGWDAYTAVVPITTATADGRGDLVARDKAGVLWYYQGTGKPSAPFAPRQRVGGGWNAYTALVGVGDGGLVARDRDGVLWRYERKYNVPYGPRQRVGGGWNTYTALTMSGAYDGALGRDKDGVLWKYDRLGPVPSPPFKQRQRVGGGWNTYTAIAGTAELGRDEYPDLVARDGAGKLWLYQGVRKLLPDGRYSLLPGPTRTLVGGGWNTYDLIF</sequence>
<evidence type="ECO:0000313" key="2">
    <source>
        <dbReference type="EMBL" id="WTR75458.1"/>
    </source>
</evidence>
<organism evidence="2 3">
    <name type="scientific">Streptomyces zaomyceticus</name>
    <dbReference type="NCBI Taxonomy" id="68286"/>
    <lineage>
        <taxon>Bacteria</taxon>
        <taxon>Bacillati</taxon>
        <taxon>Actinomycetota</taxon>
        <taxon>Actinomycetes</taxon>
        <taxon>Kitasatosporales</taxon>
        <taxon>Streptomycetaceae</taxon>
        <taxon>Streptomyces</taxon>
    </lineage>
</organism>
<evidence type="ECO:0000313" key="3">
    <source>
        <dbReference type="Proteomes" id="UP001622594"/>
    </source>
</evidence>
<keyword evidence="3" id="KW-1185">Reference proteome</keyword>
<name>A0ABZ1LT50_9ACTN</name>
<evidence type="ECO:0000256" key="1">
    <source>
        <dbReference type="SAM" id="SignalP"/>
    </source>
</evidence>
<accession>A0ABZ1LT50</accession>
<reference evidence="2 3" key="1">
    <citation type="submission" date="2022-10" db="EMBL/GenBank/DDBJ databases">
        <title>The complete genomes of actinobacterial strains from the NBC collection.</title>
        <authorList>
            <person name="Joergensen T.S."/>
            <person name="Alvarez Arevalo M."/>
            <person name="Sterndorff E.B."/>
            <person name="Faurdal D."/>
            <person name="Vuksanovic O."/>
            <person name="Mourched A.-S."/>
            <person name="Charusanti P."/>
            <person name="Shaw S."/>
            <person name="Blin K."/>
            <person name="Weber T."/>
        </authorList>
    </citation>
    <scope>NUCLEOTIDE SEQUENCE [LARGE SCALE GENOMIC DNA]</scope>
    <source>
        <strain evidence="2 3">NBC_00123</strain>
    </source>
</reference>
<dbReference type="SUPFAM" id="SSF89372">
    <property type="entry name" value="Fucose-specific lectin"/>
    <property type="match status" value="1"/>
</dbReference>